<dbReference type="InterPro" id="IPR013611">
    <property type="entry name" value="Transp-assoc_OB_typ2"/>
</dbReference>
<evidence type="ECO:0000256" key="2">
    <source>
        <dbReference type="ARBA" id="ARBA00022741"/>
    </source>
</evidence>
<dbReference type="Pfam" id="PF08402">
    <property type="entry name" value="TOBE_2"/>
    <property type="match status" value="1"/>
</dbReference>
<dbReference type="SUPFAM" id="SSF52540">
    <property type="entry name" value="P-loop containing nucleoside triphosphate hydrolases"/>
    <property type="match status" value="1"/>
</dbReference>
<keyword evidence="1" id="KW-0813">Transport</keyword>
<keyword evidence="3 5" id="KW-0067">ATP-binding</keyword>
<comment type="caution">
    <text evidence="5">The sequence shown here is derived from an EMBL/GenBank/DDBJ whole genome shotgun (WGS) entry which is preliminary data.</text>
</comment>
<dbReference type="PROSITE" id="PS50893">
    <property type="entry name" value="ABC_TRANSPORTER_2"/>
    <property type="match status" value="1"/>
</dbReference>
<dbReference type="GO" id="GO:0022857">
    <property type="term" value="F:transmembrane transporter activity"/>
    <property type="evidence" value="ECO:0007669"/>
    <property type="project" value="InterPro"/>
</dbReference>
<feature type="domain" description="ABC transporter" evidence="4">
    <location>
        <begin position="8"/>
        <end position="327"/>
    </location>
</feature>
<dbReference type="SUPFAM" id="SSF50331">
    <property type="entry name" value="MOP-like"/>
    <property type="match status" value="1"/>
</dbReference>
<dbReference type="InterPro" id="IPR027417">
    <property type="entry name" value="P-loop_NTPase"/>
</dbReference>
<dbReference type="GO" id="GO:0043190">
    <property type="term" value="C:ATP-binding cassette (ABC) transporter complex"/>
    <property type="evidence" value="ECO:0007669"/>
    <property type="project" value="InterPro"/>
</dbReference>
<dbReference type="GO" id="GO:0005524">
    <property type="term" value="F:ATP binding"/>
    <property type="evidence" value="ECO:0007669"/>
    <property type="project" value="UniProtKB-KW"/>
</dbReference>
<evidence type="ECO:0000256" key="1">
    <source>
        <dbReference type="ARBA" id="ARBA00022448"/>
    </source>
</evidence>
<dbReference type="PANTHER" id="PTHR42781">
    <property type="entry name" value="SPERMIDINE/PUTRESCINE IMPORT ATP-BINDING PROTEIN POTA"/>
    <property type="match status" value="1"/>
</dbReference>
<dbReference type="InterPro" id="IPR050093">
    <property type="entry name" value="ABC_SmlMolc_Importer"/>
</dbReference>
<dbReference type="PANTHER" id="PTHR42781:SF4">
    <property type="entry name" value="SPERMIDINE_PUTRESCINE IMPORT ATP-BINDING PROTEIN POTA"/>
    <property type="match status" value="1"/>
</dbReference>
<protein>
    <submittedName>
        <fullName evidence="5">ABC transporter ATP-binding protein</fullName>
    </submittedName>
</protein>
<reference evidence="5" key="1">
    <citation type="submission" date="2023-05" db="EMBL/GenBank/DDBJ databases">
        <title>Mycoplasma phocimorsus sp. nov., isolated from Scandinavian patients with seal finger or septic arthritis after contact with seals.</title>
        <authorList>
            <person name="Skafte-Holm A."/>
            <person name="Pedersen T.R."/>
            <person name="Froelund M."/>
            <person name="Stegger M."/>
            <person name="Qvortrup K."/>
            <person name="Michaels D.L."/>
            <person name="Brown D.R."/>
            <person name="Jensen J.S."/>
        </authorList>
    </citation>
    <scope>NUCLEOTIDE SEQUENCE</scope>
    <source>
        <strain evidence="5">M5725</strain>
    </source>
</reference>
<dbReference type="InterPro" id="IPR017871">
    <property type="entry name" value="ABC_transporter-like_CS"/>
</dbReference>
<dbReference type="InterPro" id="IPR003439">
    <property type="entry name" value="ABC_transporter-like_ATP-bd"/>
</dbReference>
<dbReference type="InterPro" id="IPR008995">
    <property type="entry name" value="Mo/tungstate-bd_C_term_dom"/>
</dbReference>
<dbReference type="Gene3D" id="3.40.50.300">
    <property type="entry name" value="P-loop containing nucleotide triphosphate hydrolases"/>
    <property type="match status" value="2"/>
</dbReference>
<dbReference type="PROSITE" id="PS00211">
    <property type="entry name" value="ABC_TRANSPORTER_1"/>
    <property type="match status" value="1"/>
</dbReference>
<dbReference type="Gene3D" id="2.40.50.100">
    <property type="match status" value="1"/>
</dbReference>
<dbReference type="Proteomes" id="UP001224428">
    <property type="component" value="Unassembled WGS sequence"/>
</dbReference>
<keyword evidence="6" id="KW-1185">Reference proteome</keyword>
<gene>
    <name evidence="5" type="ORF">QLQ80_02185</name>
</gene>
<evidence type="ECO:0000313" key="6">
    <source>
        <dbReference type="Proteomes" id="UP001224428"/>
    </source>
</evidence>
<name>A0AAJ1PSS9_9MOLU</name>
<evidence type="ECO:0000256" key="3">
    <source>
        <dbReference type="ARBA" id="ARBA00022840"/>
    </source>
</evidence>
<dbReference type="EMBL" id="JASDDP010000019">
    <property type="protein sequence ID" value="MDJ1645881.1"/>
    <property type="molecule type" value="Genomic_DNA"/>
</dbReference>
<proteinExistence type="predicted"/>
<dbReference type="SMART" id="SM00382">
    <property type="entry name" value="AAA"/>
    <property type="match status" value="1"/>
</dbReference>
<sequence length="443" mass="51945">MKKNKSIIELVDVVKEFENKKVLKSINLDIKKGDFVTLLGPSGSGKTTILRLIAGFEWATRGEILFNNKDIKDLEPHKRDLSTIFQDYALFPHLNVESNIMYGLHLKRIFKENISQNVKDKLEYNKKQWTKKATLKMKELDLLIEKLETAQSFVEEGSPKYHRLQNKLDDIDFKYSYWETYVDLKTKNFENIHLKRKLTKEEIKEKITKMINLVGLQGNEKAFISELSGGMRQRVALARSLVIEPSILLLDEPLSALDAKIRVKMQVLLKNIQKELKLTFIFITHDQDEALELSDKVAIIRDGRIEQYDSPKNIYDYPINKWVAEFIGDSNIMNGRFLGNKLVEINKHQFKTIHNEFKENEEVDVLIRPEDIDIHEHKGKLKGKVIKNIYRGSYYFTTVEISKDFIMYVETTKHYEVGTIIFLDWTLDSIHLMKKEKKDEREN</sequence>
<dbReference type="GO" id="GO:0016887">
    <property type="term" value="F:ATP hydrolysis activity"/>
    <property type="evidence" value="ECO:0007669"/>
    <property type="project" value="InterPro"/>
</dbReference>
<organism evidence="5 6">
    <name type="scientific">Mycoplasma phocimorsus</name>
    <dbReference type="NCBI Taxonomy" id="3045839"/>
    <lineage>
        <taxon>Bacteria</taxon>
        <taxon>Bacillati</taxon>
        <taxon>Mycoplasmatota</taxon>
        <taxon>Mollicutes</taxon>
        <taxon>Mycoplasmataceae</taxon>
        <taxon>Mycoplasma</taxon>
    </lineage>
</organism>
<evidence type="ECO:0000313" key="5">
    <source>
        <dbReference type="EMBL" id="MDJ1645881.1"/>
    </source>
</evidence>
<evidence type="ECO:0000259" key="4">
    <source>
        <dbReference type="PROSITE" id="PS50893"/>
    </source>
</evidence>
<dbReference type="AlphaFoldDB" id="A0AAJ1PSS9"/>
<accession>A0AAJ1PSS9</accession>
<keyword evidence="2" id="KW-0547">Nucleotide-binding</keyword>
<dbReference type="RefSeq" id="WP_283823733.1">
    <property type="nucleotide sequence ID" value="NZ_JASDAY010000022.1"/>
</dbReference>
<dbReference type="Pfam" id="PF00005">
    <property type="entry name" value="ABC_tran"/>
    <property type="match status" value="1"/>
</dbReference>
<dbReference type="InterPro" id="IPR003593">
    <property type="entry name" value="AAA+_ATPase"/>
</dbReference>